<reference evidence="4" key="1">
    <citation type="journal article" date="2012" name="Science">
        <title>The Paleozoic origin of enzymatic lignin decomposition reconstructed from 31 fungal genomes.</title>
        <authorList>
            <person name="Floudas D."/>
            <person name="Binder M."/>
            <person name="Riley R."/>
            <person name="Barry K."/>
            <person name="Blanchette R.A."/>
            <person name="Henrissat B."/>
            <person name="Martinez A.T."/>
            <person name="Otillar R."/>
            <person name="Spatafora J.W."/>
            <person name="Yadav J.S."/>
            <person name="Aerts A."/>
            <person name="Benoit I."/>
            <person name="Boyd A."/>
            <person name="Carlson A."/>
            <person name="Copeland A."/>
            <person name="Coutinho P.M."/>
            <person name="de Vries R.P."/>
            <person name="Ferreira P."/>
            <person name="Findley K."/>
            <person name="Foster B."/>
            <person name="Gaskell J."/>
            <person name="Glotzer D."/>
            <person name="Gorecki P."/>
            <person name="Heitman J."/>
            <person name="Hesse C."/>
            <person name="Hori C."/>
            <person name="Igarashi K."/>
            <person name="Jurgens J.A."/>
            <person name="Kallen N."/>
            <person name="Kersten P."/>
            <person name="Kohler A."/>
            <person name="Kuees U."/>
            <person name="Kumar T.K.A."/>
            <person name="Kuo A."/>
            <person name="LaButti K."/>
            <person name="Larrondo L.F."/>
            <person name="Lindquist E."/>
            <person name="Ling A."/>
            <person name="Lombard V."/>
            <person name="Lucas S."/>
            <person name="Lundell T."/>
            <person name="Martin R."/>
            <person name="McLaughlin D.J."/>
            <person name="Morgenstern I."/>
            <person name="Morin E."/>
            <person name="Murat C."/>
            <person name="Nagy L.G."/>
            <person name="Nolan M."/>
            <person name="Ohm R.A."/>
            <person name="Patyshakuliyeva A."/>
            <person name="Rokas A."/>
            <person name="Ruiz-Duenas F.J."/>
            <person name="Sabat G."/>
            <person name="Salamov A."/>
            <person name="Samejima M."/>
            <person name="Schmutz J."/>
            <person name="Slot J.C."/>
            <person name="St John F."/>
            <person name="Stenlid J."/>
            <person name="Sun H."/>
            <person name="Sun S."/>
            <person name="Syed K."/>
            <person name="Tsang A."/>
            <person name="Wiebenga A."/>
            <person name="Young D."/>
            <person name="Pisabarro A."/>
            <person name="Eastwood D.C."/>
            <person name="Martin F."/>
            <person name="Cullen D."/>
            <person name="Grigoriev I.V."/>
            <person name="Hibbett D.S."/>
        </authorList>
    </citation>
    <scope>NUCLEOTIDE SEQUENCE [LARGE SCALE GENOMIC DNA]</scope>
    <source>
        <strain evidence="4">RWD-64-598 SS2</strain>
    </source>
</reference>
<dbReference type="GO" id="GO:0003729">
    <property type="term" value="F:mRNA binding"/>
    <property type="evidence" value="ECO:0007669"/>
    <property type="project" value="TreeGrafter"/>
</dbReference>
<organism evidence="3 4">
    <name type="scientific">Coniophora puteana (strain RWD-64-598)</name>
    <name type="common">Brown rot fungus</name>
    <dbReference type="NCBI Taxonomy" id="741705"/>
    <lineage>
        <taxon>Eukaryota</taxon>
        <taxon>Fungi</taxon>
        <taxon>Dikarya</taxon>
        <taxon>Basidiomycota</taxon>
        <taxon>Agaricomycotina</taxon>
        <taxon>Agaricomycetes</taxon>
        <taxon>Agaricomycetidae</taxon>
        <taxon>Boletales</taxon>
        <taxon>Coniophorineae</taxon>
        <taxon>Coniophoraceae</taxon>
        <taxon>Coniophora</taxon>
    </lineage>
</organism>
<sequence>MIEPLAFTIINSTLRRASPCSSALNRLMGPPPRKALPNDFFIPCARPWKGKEKEDDASSLDMWPKEGELSGSYPTQHPTWGCRRRMFTMGKPIPQRSRVTRHHSPHRMSRRNMTSYSSSATSSQLASSSSTPELADPYSRFQELIDSPELDFDLEEAWLVYKAAVASNYPSPKELLSFAERYIQAAEAQYPNIPDLDVFRRSGKRMEQLLAGIQSHITQSSSMEHWSCLMAQACALGDKMHDAVSLINDLNQNVKRWDLARIRPIIDAYLSVLLATRRYYGSAEILDVLANGWRFLGYYLVHTRNVRGTRFDFPDFRQRVLSILVDIEDPAAALHSRRNWPKDIQQGLGHVLTLAYCEADLDNDAFATYEALQRQDISLTLEAQLDLVRVFVRSDSFVRANALYDSIDIPPTDFWYDFYLSTGLYLYAHQGNVEQAEKAFAERQRPSSSDKAMLMQSYAVQGQAEKVVELFHRLFPEGTPAHDGPTAIHYTILMYAHVQARDHEGFNYWLKAMTRAGIPTDDYVYSVVIKSFALRGEVDSVATVLDQMRTSNVPPNPMHYSVAIAMLARRRDAVSAEALFKRALREGVVPDRVMVGALMNAHVEAGSWLGVIRAFDYLKSSSGPQLRLSTDIYNTLMKAYVMIGAPFKIVSELFRKLELMGVSLDGYSYTLLIVSACDSGKMDIALGILQEMDELKGRWRHNRYLDVLVLSIIMAAYLRVKDRTSAKSVFDLMQQRGIKPRSQTFSHIIRAYAEENTEEGMKLAEEFIGDILSDDPANSTWIRPGSHTAALEPIFRPLMTVYAKERRPEEVERLFQEMLNQGGEPSLATLTILMDAYRLVDDIDSVIAIWPQIWQLALRYSNVESLFRGDATNPSDPVKRHADILCIPLTIYMDALSKAGQHAIAAEAWHKARVHGFALDSHNWNHLVVVLIRAGEVERAFEVIERVVIPYQRKTREAPDDRETEPETPLIFDVNPVTVDSPAFDNKMRSTKRRAHRGGLHSRKLARHAIEFEKSNDFAHPLHILQHISPGWHTWRPHNAILQLLSAVIKHLESGYTVQAVEPFNEPSTATKDATKDDPSVQGLAAQAMLKRIHEQFPDTVRAILDFERRIYYKEASSRRSSSWI</sequence>
<feature type="compositionally biased region" description="Low complexity" evidence="2">
    <location>
        <begin position="114"/>
        <end position="131"/>
    </location>
</feature>
<name>A0A5M3MSY5_CONPW</name>
<dbReference type="KEGG" id="cput:CONPUDRAFT_103265"/>
<accession>A0A5M3MSY5</accession>
<dbReference type="PROSITE" id="PS51375">
    <property type="entry name" value="PPR"/>
    <property type="match status" value="4"/>
</dbReference>
<dbReference type="Pfam" id="PF13812">
    <property type="entry name" value="PPR_3"/>
    <property type="match status" value="1"/>
</dbReference>
<comment type="caution">
    <text evidence="3">The sequence shown here is derived from an EMBL/GenBank/DDBJ whole genome shotgun (WGS) entry which is preliminary data.</text>
</comment>
<dbReference type="InterPro" id="IPR051114">
    <property type="entry name" value="Mito_RNA_Proc_CCM1"/>
</dbReference>
<dbReference type="EMBL" id="JH711577">
    <property type="protein sequence ID" value="EIW82279.1"/>
    <property type="molecule type" value="Genomic_DNA"/>
</dbReference>
<dbReference type="AlphaFoldDB" id="A0A5M3MSY5"/>
<evidence type="ECO:0000256" key="2">
    <source>
        <dbReference type="SAM" id="MobiDB-lite"/>
    </source>
</evidence>
<evidence type="ECO:0000313" key="3">
    <source>
        <dbReference type="EMBL" id="EIW82279.1"/>
    </source>
</evidence>
<feature type="repeat" description="PPR" evidence="1">
    <location>
        <begin position="556"/>
        <end position="590"/>
    </location>
</feature>
<keyword evidence="4" id="KW-1185">Reference proteome</keyword>
<proteinExistence type="predicted"/>
<dbReference type="Proteomes" id="UP000053558">
    <property type="component" value="Unassembled WGS sequence"/>
</dbReference>
<dbReference type="Pfam" id="PF01535">
    <property type="entry name" value="PPR"/>
    <property type="match status" value="3"/>
</dbReference>
<evidence type="ECO:0008006" key="5">
    <source>
        <dbReference type="Google" id="ProtNLM"/>
    </source>
</evidence>
<dbReference type="PANTHER" id="PTHR47934">
    <property type="entry name" value="PENTATRICOPEPTIDE REPEAT-CONTAINING PROTEIN PET309, MITOCHONDRIAL"/>
    <property type="match status" value="1"/>
</dbReference>
<dbReference type="NCBIfam" id="TIGR00756">
    <property type="entry name" value="PPR"/>
    <property type="match status" value="3"/>
</dbReference>
<feature type="compositionally biased region" description="Basic residues" evidence="2">
    <location>
        <begin position="98"/>
        <end position="110"/>
    </location>
</feature>
<evidence type="ECO:0000313" key="4">
    <source>
        <dbReference type="Proteomes" id="UP000053558"/>
    </source>
</evidence>
<dbReference type="OrthoDB" id="185373at2759"/>
<gene>
    <name evidence="3" type="ORF">CONPUDRAFT_103265</name>
</gene>
<feature type="region of interest" description="Disordered" evidence="2">
    <location>
        <begin position="91"/>
        <end position="134"/>
    </location>
</feature>
<dbReference type="InterPro" id="IPR011990">
    <property type="entry name" value="TPR-like_helical_dom_sf"/>
</dbReference>
<dbReference type="Gene3D" id="1.25.40.10">
    <property type="entry name" value="Tetratricopeptide repeat domain"/>
    <property type="match status" value="4"/>
</dbReference>
<dbReference type="GeneID" id="19198412"/>
<dbReference type="PANTHER" id="PTHR47934:SF6">
    <property type="entry name" value="MITOCHONDRIAL GROUP I INTRON SPLICING FACTOR CCM1-RELATED"/>
    <property type="match status" value="1"/>
</dbReference>
<dbReference type="GO" id="GO:0005739">
    <property type="term" value="C:mitochondrion"/>
    <property type="evidence" value="ECO:0007669"/>
    <property type="project" value="TreeGrafter"/>
</dbReference>
<feature type="repeat" description="PPR" evidence="1">
    <location>
        <begin position="791"/>
        <end position="825"/>
    </location>
</feature>
<dbReference type="GO" id="GO:0006396">
    <property type="term" value="P:RNA processing"/>
    <property type="evidence" value="ECO:0007669"/>
    <property type="project" value="TreeGrafter"/>
</dbReference>
<feature type="repeat" description="PPR" evidence="1">
    <location>
        <begin position="706"/>
        <end position="740"/>
    </location>
</feature>
<dbReference type="RefSeq" id="XP_007767999.1">
    <property type="nucleotide sequence ID" value="XM_007769809.1"/>
</dbReference>
<evidence type="ECO:0000256" key="1">
    <source>
        <dbReference type="PROSITE-ProRule" id="PRU00708"/>
    </source>
</evidence>
<dbReference type="InterPro" id="IPR002885">
    <property type="entry name" value="PPR_rpt"/>
</dbReference>
<feature type="repeat" description="PPR" evidence="1">
    <location>
        <begin position="521"/>
        <end position="555"/>
    </location>
</feature>
<dbReference type="GO" id="GO:0007005">
    <property type="term" value="P:mitochondrion organization"/>
    <property type="evidence" value="ECO:0007669"/>
    <property type="project" value="TreeGrafter"/>
</dbReference>
<protein>
    <recommendedName>
        <fullName evidence="5">Pentacotripeptide-repeat region of PRORP domain-containing protein</fullName>
    </recommendedName>
</protein>
<dbReference type="OMA" id="DFFTPHP"/>